<dbReference type="EMBL" id="LNCU01000130">
    <property type="protein sequence ID" value="KWV43967.1"/>
    <property type="molecule type" value="Genomic_DNA"/>
</dbReference>
<name>A0A120FG84_9BRAD</name>
<evidence type="ECO:0000313" key="2">
    <source>
        <dbReference type="Proteomes" id="UP000057737"/>
    </source>
</evidence>
<dbReference type="Pfam" id="PF08889">
    <property type="entry name" value="WbqC"/>
    <property type="match status" value="1"/>
</dbReference>
<organism evidence="1 2">
    <name type="scientific">Bradyrhizobium macuxiense</name>
    <dbReference type="NCBI Taxonomy" id="1755647"/>
    <lineage>
        <taxon>Bacteria</taxon>
        <taxon>Pseudomonadati</taxon>
        <taxon>Pseudomonadota</taxon>
        <taxon>Alphaproteobacteria</taxon>
        <taxon>Hyphomicrobiales</taxon>
        <taxon>Nitrobacteraceae</taxon>
        <taxon>Bradyrhizobium</taxon>
    </lineage>
</organism>
<keyword evidence="2" id="KW-1185">Reference proteome</keyword>
<sequence>MRICIVQSCYIPWKGFFDLIGQCDEYVIFDSAQYVKRHWHNRNRIKTANGIVWLTIPVIVKGRFEQPINEVEIEKPWAEKHWRTIEFAYRRAAFFGHFAPVVRNWYEQADRLTRLTDVNVIFLRGIADVLGLKTRFRMDTAYPADGTKTQRLLRIARAAGADRYLSGPSARAYFDEDLFLSAGITPEWMNYEGYPEYGQLHGPFEHTVTALDLLFNTGPDVVHYLKRWT</sequence>
<gene>
    <name evidence="1" type="ORF">AS156_24635</name>
</gene>
<evidence type="ECO:0000313" key="1">
    <source>
        <dbReference type="EMBL" id="KWV43967.1"/>
    </source>
</evidence>
<accession>A0A120FG84</accession>
<proteinExistence type="predicted"/>
<dbReference type="InterPro" id="IPR014985">
    <property type="entry name" value="WbqC"/>
</dbReference>
<dbReference type="OrthoDB" id="3611744at2"/>
<dbReference type="Proteomes" id="UP000057737">
    <property type="component" value="Unassembled WGS sequence"/>
</dbReference>
<evidence type="ECO:0008006" key="3">
    <source>
        <dbReference type="Google" id="ProtNLM"/>
    </source>
</evidence>
<reference evidence="1 2" key="1">
    <citation type="submission" date="2015-11" db="EMBL/GenBank/DDBJ databases">
        <title>Draft Genome Sequence of the Strain BR 10303 (Bradyrhizobium sp.) isolated from nodules of Centrolobium paraense.</title>
        <authorList>
            <person name="Zelli J.E."/>
            <person name="Simoes-Araujo J.L."/>
            <person name="Barauna A.C."/>
            <person name="Silva K."/>
        </authorList>
    </citation>
    <scope>NUCLEOTIDE SEQUENCE [LARGE SCALE GENOMIC DNA]</scope>
    <source>
        <strain evidence="1 2">BR 10303</strain>
    </source>
</reference>
<protein>
    <recommendedName>
        <fullName evidence="3">WbqC-like protein</fullName>
    </recommendedName>
</protein>
<dbReference type="AlphaFoldDB" id="A0A120FG84"/>
<dbReference type="RefSeq" id="WP_066516042.1">
    <property type="nucleotide sequence ID" value="NZ_LNCU01000130.1"/>
</dbReference>
<comment type="caution">
    <text evidence="1">The sequence shown here is derived from an EMBL/GenBank/DDBJ whole genome shotgun (WGS) entry which is preliminary data.</text>
</comment>